<keyword evidence="1" id="KW-1133">Transmembrane helix</keyword>
<comment type="caution">
    <text evidence="2">The sequence shown here is derived from an EMBL/GenBank/DDBJ whole genome shotgun (WGS) entry which is preliminary data.</text>
</comment>
<dbReference type="RefSeq" id="WP_386821023.1">
    <property type="nucleotide sequence ID" value="NZ_JBHUIT010000031.1"/>
</dbReference>
<gene>
    <name evidence="2" type="ORF">ACFSSA_13460</name>
</gene>
<keyword evidence="1" id="KW-0472">Membrane</keyword>
<reference evidence="3" key="1">
    <citation type="journal article" date="2019" name="Int. J. Syst. Evol. Microbiol.">
        <title>The Global Catalogue of Microorganisms (GCM) 10K type strain sequencing project: providing services to taxonomists for standard genome sequencing and annotation.</title>
        <authorList>
            <consortium name="The Broad Institute Genomics Platform"/>
            <consortium name="The Broad Institute Genome Sequencing Center for Infectious Disease"/>
            <person name="Wu L."/>
            <person name="Ma J."/>
        </authorList>
    </citation>
    <scope>NUCLEOTIDE SEQUENCE [LARGE SCALE GENOMIC DNA]</scope>
    <source>
        <strain evidence="3">CGMCC 4.7106</strain>
    </source>
</reference>
<proteinExistence type="predicted"/>
<keyword evidence="3" id="KW-1185">Reference proteome</keyword>
<feature type="transmembrane region" description="Helical" evidence="1">
    <location>
        <begin position="6"/>
        <end position="29"/>
    </location>
</feature>
<organism evidence="2 3">
    <name type="scientific">Luteolibacter algae</name>
    <dbReference type="NCBI Taxonomy" id="454151"/>
    <lineage>
        <taxon>Bacteria</taxon>
        <taxon>Pseudomonadati</taxon>
        <taxon>Verrucomicrobiota</taxon>
        <taxon>Verrucomicrobiia</taxon>
        <taxon>Verrucomicrobiales</taxon>
        <taxon>Verrucomicrobiaceae</taxon>
        <taxon>Luteolibacter</taxon>
    </lineage>
</organism>
<evidence type="ECO:0000313" key="3">
    <source>
        <dbReference type="Proteomes" id="UP001597375"/>
    </source>
</evidence>
<feature type="transmembrane region" description="Helical" evidence="1">
    <location>
        <begin position="50"/>
        <end position="75"/>
    </location>
</feature>
<dbReference type="Proteomes" id="UP001597375">
    <property type="component" value="Unassembled WGS sequence"/>
</dbReference>
<name>A0ABW5DB51_9BACT</name>
<evidence type="ECO:0000256" key="1">
    <source>
        <dbReference type="SAM" id="Phobius"/>
    </source>
</evidence>
<sequence length="80" mass="8441">MDEFKYWAAVTALVIGGLSITIGLGLHVWSATTSKHSSWKLIMIGAGNKIMFGGCAFAGSIFGISRLVDFIYTLVSGSPA</sequence>
<evidence type="ECO:0000313" key="2">
    <source>
        <dbReference type="EMBL" id="MFD2257685.1"/>
    </source>
</evidence>
<keyword evidence="1" id="KW-0812">Transmembrane</keyword>
<protein>
    <submittedName>
        <fullName evidence="2">Uncharacterized protein</fullName>
    </submittedName>
</protein>
<dbReference type="EMBL" id="JBHUIT010000031">
    <property type="protein sequence ID" value="MFD2257685.1"/>
    <property type="molecule type" value="Genomic_DNA"/>
</dbReference>
<accession>A0ABW5DB51</accession>